<dbReference type="Pfam" id="PF13186">
    <property type="entry name" value="SPASM"/>
    <property type="match status" value="1"/>
</dbReference>
<dbReference type="SFLD" id="SFLDG01384">
    <property type="entry name" value="thioether_bond_formation_requi"/>
    <property type="match status" value="1"/>
</dbReference>
<dbReference type="PROSITE" id="PS51918">
    <property type="entry name" value="RADICAL_SAM"/>
    <property type="match status" value="1"/>
</dbReference>
<comment type="cofactor">
    <cofactor evidence="1">
        <name>[4Fe-4S] cluster</name>
        <dbReference type="ChEBI" id="CHEBI:49883"/>
    </cofactor>
</comment>
<evidence type="ECO:0000259" key="7">
    <source>
        <dbReference type="PROSITE" id="PS51918"/>
    </source>
</evidence>
<dbReference type="InterPro" id="IPR058240">
    <property type="entry name" value="rSAM_sf"/>
</dbReference>
<evidence type="ECO:0000256" key="6">
    <source>
        <dbReference type="ARBA" id="ARBA00023014"/>
    </source>
</evidence>
<keyword evidence="3" id="KW-0949">S-adenosyl-L-methionine</keyword>
<dbReference type="Proteomes" id="UP000190188">
    <property type="component" value="Unassembled WGS sequence"/>
</dbReference>
<dbReference type="InterPro" id="IPR023867">
    <property type="entry name" value="Sulphatase_maturase_rSAM"/>
</dbReference>
<accession>A0A1T2XLU5</accession>
<dbReference type="CDD" id="cd01335">
    <property type="entry name" value="Radical_SAM"/>
    <property type="match status" value="1"/>
</dbReference>
<gene>
    <name evidence="8" type="ORF">BVG16_00340</name>
</gene>
<keyword evidence="4" id="KW-0479">Metal-binding</keyword>
<dbReference type="SFLD" id="SFLDG01386">
    <property type="entry name" value="main_SPASM_domain-containing"/>
    <property type="match status" value="1"/>
</dbReference>
<evidence type="ECO:0000313" key="9">
    <source>
        <dbReference type="Proteomes" id="UP000190188"/>
    </source>
</evidence>
<dbReference type="Pfam" id="PF04055">
    <property type="entry name" value="Radical_SAM"/>
    <property type="match status" value="1"/>
</dbReference>
<dbReference type="AlphaFoldDB" id="A0A1T2XLU5"/>
<keyword evidence="6" id="KW-0411">Iron-sulfur</keyword>
<keyword evidence="9" id="KW-1185">Reference proteome</keyword>
<dbReference type="InterPro" id="IPR013785">
    <property type="entry name" value="Aldolase_TIM"/>
</dbReference>
<dbReference type="PANTHER" id="PTHR43273">
    <property type="entry name" value="ANAEROBIC SULFATASE-MATURATING ENZYME HOMOLOG ASLB-RELATED"/>
    <property type="match status" value="1"/>
</dbReference>
<dbReference type="RefSeq" id="WP_158081578.1">
    <property type="nucleotide sequence ID" value="NZ_MSZX01000001.1"/>
</dbReference>
<evidence type="ECO:0000256" key="5">
    <source>
        <dbReference type="ARBA" id="ARBA00023004"/>
    </source>
</evidence>
<evidence type="ECO:0000313" key="8">
    <source>
        <dbReference type="EMBL" id="OPA80839.1"/>
    </source>
</evidence>
<dbReference type="OrthoDB" id="9808591at2"/>
<proteinExistence type="predicted"/>
<dbReference type="InterPro" id="IPR023885">
    <property type="entry name" value="4Fe4S-binding_SPASM_dom"/>
</dbReference>
<organism evidence="8 9">
    <name type="scientific">Paenibacillus selenitireducens</name>
    <dbReference type="NCBI Taxonomy" id="1324314"/>
    <lineage>
        <taxon>Bacteria</taxon>
        <taxon>Bacillati</taxon>
        <taxon>Bacillota</taxon>
        <taxon>Bacilli</taxon>
        <taxon>Bacillales</taxon>
        <taxon>Paenibacillaceae</taxon>
        <taxon>Paenibacillus</taxon>
    </lineage>
</organism>
<dbReference type="Gene3D" id="3.20.20.70">
    <property type="entry name" value="Aldolase class I"/>
    <property type="match status" value="1"/>
</dbReference>
<dbReference type="GO" id="GO:0051539">
    <property type="term" value="F:4 iron, 4 sulfur cluster binding"/>
    <property type="evidence" value="ECO:0007669"/>
    <property type="project" value="UniProtKB-KW"/>
</dbReference>
<feature type="domain" description="Radical SAM core" evidence="7">
    <location>
        <begin position="1"/>
        <end position="227"/>
    </location>
</feature>
<dbReference type="InterPro" id="IPR000385">
    <property type="entry name" value="MoaA_NifB_PqqE_Fe-S-bd_CS"/>
</dbReference>
<comment type="caution">
    <text evidence="8">The sequence shown here is derived from an EMBL/GenBank/DDBJ whole genome shotgun (WGS) entry which is preliminary data.</text>
</comment>
<sequence>MMVHVFVTNDCNLSCDYCYVSELREKLYFRTEFIDSLISFINRALSLNKSEKVLLNFFGGEPLLNKRVIEEIILASNKINVKTNFMMTTNGTLLTKSIIDYLAEHNFILSVSLDGTPEVHNRHRTYANGEPSWEKIKPNLEYLLKKIPGSTARITYNSDNVSELYQSILFLADQGFQEIKPIPNFLDEGWEDEHFSILREQFDKIASFSEKNKNIGLSMLKKKLRIQGDCSGGFDSFSINANGDIYPCTYVVGEEKFRLGNINSADNYELQKFPTDHKQRTDCQGCSYFESCTSSRCIFVNYKMTGELCKPSGFFCAYERMESSYALR</sequence>
<dbReference type="EMBL" id="MSZX01000001">
    <property type="protein sequence ID" value="OPA80839.1"/>
    <property type="molecule type" value="Genomic_DNA"/>
</dbReference>
<reference evidence="8 9" key="1">
    <citation type="submission" date="2017-01" db="EMBL/GenBank/DDBJ databases">
        <title>Genome analysis of Paenibacillus selenitrireducens ES3-24.</title>
        <authorList>
            <person name="Xu D."/>
            <person name="Yao R."/>
            <person name="Zheng S."/>
        </authorList>
    </citation>
    <scope>NUCLEOTIDE SEQUENCE [LARGE SCALE GENOMIC DNA]</scope>
    <source>
        <strain evidence="8 9">ES3-24</strain>
    </source>
</reference>
<protein>
    <recommendedName>
        <fullName evidence="7">Radical SAM core domain-containing protein</fullName>
    </recommendedName>
</protein>
<dbReference type="GO" id="GO:0016491">
    <property type="term" value="F:oxidoreductase activity"/>
    <property type="evidence" value="ECO:0007669"/>
    <property type="project" value="InterPro"/>
</dbReference>
<dbReference type="SFLD" id="SFLDS00029">
    <property type="entry name" value="Radical_SAM"/>
    <property type="match status" value="1"/>
</dbReference>
<dbReference type="NCBIfam" id="TIGR04085">
    <property type="entry name" value="rSAM_more_4Fe4S"/>
    <property type="match status" value="1"/>
</dbReference>
<dbReference type="PROSITE" id="PS01305">
    <property type="entry name" value="MOAA_NIFB_PQQE"/>
    <property type="match status" value="1"/>
</dbReference>
<dbReference type="InterPro" id="IPR007197">
    <property type="entry name" value="rSAM"/>
</dbReference>
<dbReference type="STRING" id="1324314.BVG16_00340"/>
<keyword evidence="2" id="KW-0004">4Fe-4S</keyword>
<name>A0A1T2XLU5_9BACL</name>
<dbReference type="SFLD" id="SFLDG01067">
    <property type="entry name" value="SPASM/twitch_domain_containing"/>
    <property type="match status" value="1"/>
</dbReference>
<evidence type="ECO:0000256" key="4">
    <source>
        <dbReference type="ARBA" id="ARBA00022723"/>
    </source>
</evidence>
<dbReference type="GO" id="GO:0046872">
    <property type="term" value="F:metal ion binding"/>
    <property type="evidence" value="ECO:0007669"/>
    <property type="project" value="UniProtKB-KW"/>
</dbReference>
<evidence type="ECO:0000256" key="1">
    <source>
        <dbReference type="ARBA" id="ARBA00001966"/>
    </source>
</evidence>
<dbReference type="PANTHER" id="PTHR43273:SF2">
    <property type="entry name" value="RADICAL SAM CORE DOMAIN-CONTAINING PROTEIN"/>
    <property type="match status" value="1"/>
</dbReference>
<dbReference type="SUPFAM" id="SSF102114">
    <property type="entry name" value="Radical SAM enzymes"/>
    <property type="match status" value="1"/>
</dbReference>
<evidence type="ECO:0000256" key="3">
    <source>
        <dbReference type="ARBA" id="ARBA00022691"/>
    </source>
</evidence>
<keyword evidence="5" id="KW-0408">Iron</keyword>
<evidence type="ECO:0000256" key="2">
    <source>
        <dbReference type="ARBA" id="ARBA00022485"/>
    </source>
</evidence>